<evidence type="ECO:0000313" key="3">
    <source>
        <dbReference type="EMBL" id="ERF73563.1"/>
    </source>
</evidence>
<organism evidence="3 4">
    <name type="scientific">Endocarpon pusillum (strain Z07020 / HMAS-L-300199)</name>
    <name type="common">Lichen-forming fungus</name>
    <dbReference type="NCBI Taxonomy" id="1263415"/>
    <lineage>
        <taxon>Eukaryota</taxon>
        <taxon>Fungi</taxon>
        <taxon>Dikarya</taxon>
        <taxon>Ascomycota</taxon>
        <taxon>Pezizomycotina</taxon>
        <taxon>Eurotiomycetes</taxon>
        <taxon>Chaetothyriomycetidae</taxon>
        <taxon>Verrucariales</taxon>
        <taxon>Verrucariaceae</taxon>
        <taxon>Endocarpon</taxon>
    </lineage>
</organism>
<accession>U1GMR9</accession>
<dbReference type="HOGENOM" id="CLU_005931_0_0_1"/>
<feature type="region of interest" description="Disordered" evidence="1">
    <location>
        <begin position="533"/>
        <end position="570"/>
    </location>
</feature>
<dbReference type="RefSeq" id="XP_007800765.1">
    <property type="nucleotide sequence ID" value="XM_007802574.1"/>
</dbReference>
<feature type="compositionally biased region" description="Low complexity" evidence="1">
    <location>
        <begin position="660"/>
        <end position="672"/>
    </location>
</feature>
<protein>
    <recommendedName>
        <fullName evidence="2">Protein kinase domain-containing protein</fullName>
    </recommendedName>
</protein>
<reference evidence="4" key="1">
    <citation type="journal article" date="2014" name="BMC Genomics">
        <title>Genome characteristics reveal the impact of lichenization on lichen-forming fungus Endocarpon pusillum Hedwig (Verrucariales, Ascomycota).</title>
        <authorList>
            <person name="Wang Y.-Y."/>
            <person name="Liu B."/>
            <person name="Zhang X.-Y."/>
            <person name="Zhou Q.-M."/>
            <person name="Zhang T."/>
            <person name="Li H."/>
            <person name="Yu Y.-F."/>
            <person name="Zhang X.-L."/>
            <person name="Hao X.-Y."/>
            <person name="Wang M."/>
            <person name="Wang L."/>
            <person name="Wei J.-C."/>
        </authorList>
    </citation>
    <scope>NUCLEOTIDE SEQUENCE [LARGE SCALE GENOMIC DNA]</scope>
    <source>
        <strain evidence="4">Z07020 / HMAS-L-300199</strain>
    </source>
</reference>
<dbReference type="Gene3D" id="1.10.510.10">
    <property type="entry name" value="Transferase(Phosphotransferase) domain 1"/>
    <property type="match status" value="1"/>
</dbReference>
<feature type="domain" description="Protein kinase" evidence="2">
    <location>
        <begin position="156"/>
        <end position="505"/>
    </location>
</feature>
<dbReference type="eggNOG" id="KOG0596">
    <property type="taxonomic scope" value="Eukaryota"/>
</dbReference>
<dbReference type="InterPro" id="IPR011009">
    <property type="entry name" value="Kinase-like_dom_sf"/>
</dbReference>
<evidence type="ECO:0000313" key="4">
    <source>
        <dbReference type="Proteomes" id="UP000019373"/>
    </source>
</evidence>
<dbReference type="PANTHER" id="PTHR34706:SF1">
    <property type="entry name" value="VWFA DOMAIN-CONTAINING PROTEIN"/>
    <property type="match status" value="1"/>
</dbReference>
<gene>
    <name evidence="3" type="ORF">EPUS_07497</name>
</gene>
<dbReference type="PANTHER" id="PTHR34706">
    <property type="entry name" value="SLR1338 PROTEIN"/>
    <property type="match status" value="1"/>
</dbReference>
<feature type="region of interest" description="Disordered" evidence="1">
    <location>
        <begin position="640"/>
        <end position="675"/>
    </location>
</feature>
<dbReference type="OrthoDB" id="5986190at2759"/>
<dbReference type="Pfam" id="PF00069">
    <property type="entry name" value="Pkinase"/>
    <property type="match status" value="1"/>
</dbReference>
<dbReference type="Proteomes" id="UP000019373">
    <property type="component" value="Unassembled WGS sequence"/>
</dbReference>
<evidence type="ECO:0000256" key="1">
    <source>
        <dbReference type="SAM" id="MobiDB-lite"/>
    </source>
</evidence>
<dbReference type="PROSITE" id="PS50011">
    <property type="entry name" value="PROTEIN_KINASE_DOM"/>
    <property type="match status" value="1"/>
</dbReference>
<dbReference type="OMA" id="RAINHNI"/>
<feature type="compositionally biased region" description="Polar residues" evidence="1">
    <location>
        <begin position="966"/>
        <end position="978"/>
    </location>
</feature>
<keyword evidence="4" id="KW-1185">Reference proteome</keyword>
<sequence length="1005" mass="113903">MATVRSTGGPRTEFLSSLDEMKVKAVCGRQYVQVEKLQEWMTRGKPRNIDRLLDSCRKDQHGFPIDTNKYMRGDKKCLLVFSIFLELEEGELIYDLRDRGFVDGRLPLDLAYLERVLKNKPNLAQRFNKAQWKYTPLKFEFQDQEKESPADRIVPICLKEEINEGGTAVVYQILVQEEFVSKGLRDAVPNSRYNDQKYGPCYFFALKTYNDGNESLYDNETNAFRGLSKNKGMIQWLFNYSHVEDEKAGRTTYNLVLEYGEYDLERYFLAYLPPQLEDEQLSFWHDLFLVAEAIRDIHEFTDSSGGVVKEYHGWHADIKPANILNVHGEFKLADPGFARFERRGDRNKGGKDDMILLGVTETFGAPECYVAQRSNSRQGKFVRGSRSIDIWSLGCVFSVTATWVVYGNQGLEQFAELRSAAINRISPNRTTSQEAGIVIGSDCFHDGQAVLEDVLHWHKFLRRGIRGSDTITGQVLQLVEEKMLLKDASSRISAQDLCEELQGILQSVQSLHSQIPPHHETIRKALNRTEEKWAAKTKADAEDAARKPLGSLKSEAATPSSRGLHPTRGGQISQLLTPMQTSHRSKASGKASSIITTPSRVLIATSTDNTGSRLVVQSSAREVDMKRIPEKRYSEGSALVTTPEMSPPKSPPVASTIARTSTNSTSMTSPTSLKRSKTSSILSKFSNFGKKKRDEVLLRHYNERDIVYLIDNGESMERFWPSVRELLLILVTKSQHIDENGMELKFTCSESKFKPSNKVAAFAAEMDKRTHQPMTGEHARQTNMSITLGSMLRNYLTQFSRKKTHTRKMTIIVLTDGIWAGMTENFAVDKEIIEFNQKLSQLGCNDLEHDERRVSIQFVRFGDDPTAIRRLKRLDDQLRFKGVPDIVDTRPYNDDPYHILLGSLSDHADKKGEENAVLSDFQDSSPGLGYMQSGSSPPRILSDEIGSGQNLLMQEPSELELPHTIDQAQAGHQQTLHRMQTPPRRHRTNSHDKPPQQPSFSFSRH</sequence>
<dbReference type="GO" id="GO:0004672">
    <property type="term" value="F:protein kinase activity"/>
    <property type="evidence" value="ECO:0007669"/>
    <property type="project" value="InterPro"/>
</dbReference>
<dbReference type="AlphaFoldDB" id="U1GMR9"/>
<feature type="compositionally biased region" description="Basic and acidic residues" evidence="1">
    <location>
        <begin position="533"/>
        <end position="546"/>
    </location>
</feature>
<dbReference type="SUPFAM" id="SSF56112">
    <property type="entry name" value="Protein kinase-like (PK-like)"/>
    <property type="match status" value="1"/>
</dbReference>
<dbReference type="GO" id="GO:0005524">
    <property type="term" value="F:ATP binding"/>
    <property type="evidence" value="ECO:0007669"/>
    <property type="project" value="InterPro"/>
</dbReference>
<evidence type="ECO:0000259" key="2">
    <source>
        <dbReference type="PROSITE" id="PS50011"/>
    </source>
</evidence>
<dbReference type="SMART" id="SM00220">
    <property type="entry name" value="S_TKc"/>
    <property type="match status" value="1"/>
</dbReference>
<feature type="region of interest" description="Disordered" evidence="1">
    <location>
        <begin position="958"/>
        <end position="1005"/>
    </location>
</feature>
<dbReference type="InterPro" id="IPR000719">
    <property type="entry name" value="Prot_kinase_dom"/>
</dbReference>
<proteinExistence type="predicted"/>
<name>U1GMR9_ENDPU</name>
<dbReference type="EMBL" id="KE720942">
    <property type="protein sequence ID" value="ERF73563.1"/>
    <property type="molecule type" value="Genomic_DNA"/>
</dbReference>
<dbReference type="GeneID" id="19242379"/>
<feature type="region of interest" description="Disordered" evidence="1">
    <location>
        <begin position="919"/>
        <end position="944"/>
    </location>
</feature>